<evidence type="ECO:0000313" key="19">
    <source>
        <dbReference type="Proteomes" id="UP000488956"/>
    </source>
</evidence>
<evidence type="ECO:0008006" key="20">
    <source>
        <dbReference type="Google" id="ProtNLM"/>
    </source>
</evidence>
<evidence type="ECO:0000313" key="9">
    <source>
        <dbReference type="EMBL" id="KAE9241327.1"/>
    </source>
</evidence>
<keyword evidence="12" id="KW-1185">Reference proteome</keyword>
<organism evidence="3 17">
    <name type="scientific">Phytophthora fragariae</name>
    <dbReference type="NCBI Taxonomy" id="53985"/>
    <lineage>
        <taxon>Eukaryota</taxon>
        <taxon>Sar</taxon>
        <taxon>Stramenopiles</taxon>
        <taxon>Oomycota</taxon>
        <taxon>Peronosporomycetes</taxon>
        <taxon>Peronosporales</taxon>
        <taxon>Peronosporaceae</taxon>
        <taxon>Phytophthora</taxon>
    </lineage>
</organism>
<evidence type="ECO:0000313" key="8">
    <source>
        <dbReference type="EMBL" id="KAE9240865.1"/>
    </source>
</evidence>
<name>A0A6A3LPJ6_9STRA</name>
<evidence type="ECO:0000313" key="15">
    <source>
        <dbReference type="Proteomes" id="UP000440732"/>
    </source>
</evidence>
<evidence type="ECO:0000313" key="12">
    <source>
        <dbReference type="Proteomes" id="UP000433483"/>
    </source>
</evidence>
<dbReference type="AlphaFoldDB" id="A0A6A3LPJ6"/>
<dbReference type="Proteomes" id="UP000476176">
    <property type="component" value="Unassembled WGS sequence"/>
</dbReference>
<evidence type="ECO:0000313" key="5">
    <source>
        <dbReference type="EMBL" id="KAE9138895.1"/>
    </source>
</evidence>
<dbReference type="EMBL" id="QXFX01000315">
    <property type="protein sequence ID" value="KAE9120638.1"/>
    <property type="molecule type" value="Genomic_DNA"/>
</dbReference>
<evidence type="ECO:0000313" key="18">
    <source>
        <dbReference type="Proteomes" id="UP000476176"/>
    </source>
</evidence>
<dbReference type="EMBL" id="QXFZ01000028">
    <property type="protein sequence ID" value="KAE9138895.1"/>
    <property type="molecule type" value="Genomic_DNA"/>
</dbReference>
<evidence type="ECO:0000313" key="6">
    <source>
        <dbReference type="EMBL" id="KAE9147951.1"/>
    </source>
</evidence>
<dbReference type="EMBL" id="QXGD01000382">
    <property type="protein sequence ID" value="KAE9241327.1"/>
    <property type="molecule type" value="Genomic_DNA"/>
</dbReference>
<dbReference type="EMBL" id="QXGC01000314">
    <property type="protein sequence ID" value="KAE9240865.1"/>
    <property type="molecule type" value="Genomic_DNA"/>
</dbReference>
<accession>A0A6A3LPJ6</accession>
<dbReference type="Proteomes" id="UP000429523">
    <property type="component" value="Unassembled WGS sequence"/>
</dbReference>
<evidence type="ECO:0000313" key="16">
    <source>
        <dbReference type="Proteomes" id="UP000441208"/>
    </source>
</evidence>
<gene>
    <name evidence="10" type="ORF">PF001_g7155</name>
    <name evidence="9" type="ORF">PF002_g9324</name>
    <name evidence="8" type="ORF">PF004_g7319</name>
    <name evidence="7" type="ORF">PF005_g1211</name>
    <name evidence="6" type="ORF">PF006_g7422</name>
    <name evidence="5" type="ORF">PF007_g1233</name>
    <name evidence="2" type="ORF">PF009_g8940</name>
    <name evidence="4" type="ORF">PF010_g7420</name>
    <name evidence="3" type="ORF">PF011_g4917</name>
</gene>
<dbReference type="Proteomes" id="UP000433483">
    <property type="component" value="Unassembled WGS sequence"/>
</dbReference>
<keyword evidence="1" id="KW-0732">Signal</keyword>
<dbReference type="EMBL" id="QXGA01000318">
    <property type="protein sequence ID" value="KAE9147951.1"/>
    <property type="molecule type" value="Genomic_DNA"/>
</dbReference>
<sequence length="65" mass="7070">MSSRSTTFGVLLCYYDVLAGFTIERGCSTVRIRCSCSDGICCGGHHGADTPAVATTFPENRKRRH</sequence>
<comment type="caution">
    <text evidence="3">The sequence shown here is derived from an EMBL/GenBank/DDBJ whole genome shotgun (WGS) entry which is preliminary data.</text>
</comment>
<dbReference type="Proteomes" id="UP000440732">
    <property type="component" value="Unassembled WGS sequence"/>
</dbReference>
<dbReference type="Proteomes" id="UP000441208">
    <property type="component" value="Unassembled WGS sequence"/>
</dbReference>
<evidence type="ECO:0000256" key="1">
    <source>
        <dbReference type="SAM" id="SignalP"/>
    </source>
</evidence>
<dbReference type="OrthoDB" id="10268537at2759"/>
<dbReference type="EMBL" id="QXGE01000299">
    <property type="protein sequence ID" value="KAE9316782.1"/>
    <property type="molecule type" value="Genomic_DNA"/>
</dbReference>
<feature type="chain" id="PRO_5036165097" description="Secreted protein" evidence="1">
    <location>
        <begin position="21"/>
        <end position="65"/>
    </location>
</feature>
<evidence type="ECO:0000313" key="4">
    <source>
        <dbReference type="EMBL" id="KAE9120638.1"/>
    </source>
</evidence>
<dbReference type="Proteomes" id="UP000460718">
    <property type="component" value="Unassembled WGS sequence"/>
</dbReference>
<evidence type="ECO:0000313" key="11">
    <source>
        <dbReference type="Proteomes" id="UP000429523"/>
    </source>
</evidence>
<dbReference type="EMBL" id="QXFW01000184">
    <property type="protein sequence ID" value="KAE9021491.1"/>
    <property type="molecule type" value="Genomic_DNA"/>
</dbReference>
<dbReference type="Proteomes" id="UP000440367">
    <property type="component" value="Unassembled WGS sequence"/>
</dbReference>
<evidence type="ECO:0000313" key="14">
    <source>
        <dbReference type="Proteomes" id="UP000440367"/>
    </source>
</evidence>
<reference evidence="17 18" key="1">
    <citation type="submission" date="2018-09" db="EMBL/GenBank/DDBJ databases">
        <title>Genomic investigation of the strawberry pathogen Phytophthora fragariae indicates pathogenicity is determined by transcriptional variation in three key races.</title>
        <authorList>
            <person name="Adams T.M."/>
            <person name="Armitage A.D."/>
            <person name="Sobczyk M.K."/>
            <person name="Bates H.J."/>
            <person name="Dunwell J.M."/>
            <person name="Nellist C.F."/>
            <person name="Harrison R.J."/>
        </authorList>
    </citation>
    <scope>NUCLEOTIDE SEQUENCE [LARGE SCALE GENOMIC DNA]</scope>
    <source>
        <strain evidence="10 13">A4</strain>
        <strain evidence="9 14">BC-1</strain>
        <strain evidence="8 18">BC-23</strain>
        <strain evidence="7 12">NOV-27</strain>
        <strain evidence="6 15">NOV-5</strain>
        <strain evidence="5 16">NOV-71</strain>
        <strain evidence="2 11">NOV-9</strain>
        <strain evidence="4 19">ONT-3</strain>
        <strain evidence="3 17">SCRP245</strain>
    </source>
</reference>
<evidence type="ECO:0000313" key="7">
    <source>
        <dbReference type="EMBL" id="KAE9236008.1"/>
    </source>
</evidence>
<evidence type="ECO:0000313" key="17">
    <source>
        <dbReference type="Proteomes" id="UP000460718"/>
    </source>
</evidence>
<proteinExistence type="predicted"/>
<protein>
    <recommendedName>
        <fullName evidence="20">Secreted protein</fullName>
    </recommendedName>
</protein>
<dbReference type="EMBL" id="QXGB01000029">
    <property type="protein sequence ID" value="KAE9236008.1"/>
    <property type="molecule type" value="Genomic_DNA"/>
</dbReference>
<evidence type="ECO:0000313" key="10">
    <source>
        <dbReference type="EMBL" id="KAE9316782.1"/>
    </source>
</evidence>
<evidence type="ECO:0000313" key="13">
    <source>
        <dbReference type="Proteomes" id="UP000437068"/>
    </source>
</evidence>
<evidence type="ECO:0000313" key="2">
    <source>
        <dbReference type="EMBL" id="KAE8941277.1"/>
    </source>
</evidence>
<dbReference type="Proteomes" id="UP000437068">
    <property type="component" value="Unassembled WGS sequence"/>
</dbReference>
<evidence type="ECO:0000313" key="3">
    <source>
        <dbReference type="EMBL" id="KAE9021491.1"/>
    </source>
</evidence>
<dbReference type="EMBL" id="QXGF01000371">
    <property type="protein sequence ID" value="KAE8941277.1"/>
    <property type="molecule type" value="Genomic_DNA"/>
</dbReference>
<feature type="signal peptide" evidence="1">
    <location>
        <begin position="1"/>
        <end position="20"/>
    </location>
</feature>
<dbReference type="Proteomes" id="UP000488956">
    <property type="component" value="Unassembled WGS sequence"/>
</dbReference>